<proteinExistence type="predicted"/>
<dbReference type="PANTHER" id="PTHR11566">
    <property type="entry name" value="DYNAMIN"/>
    <property type="match status" value="1"/>
</dbReference>
<reference evidence="5" key="1">
    <citation type="submission" date="2020-09" db="EMBL/GenBank/DDBJ databases">
        <title>Comparative genome analyses of four rice-infecting Rhizoctonia solani isolates reveal extensive enrichment of homogalacturonan modification genes.</title>
        <authorList>
            <person name="Lee D.-Y."/>
            <person name="Jeon J."/>
            <person name="Kim K.-T."/>
            <person name="Cheong K."/>
            <person name="Song H."/>
            <person name="Choi G."/>
            <person name="Ko J."/>
            <person name="Opiyo S.O."/>
            <person name="Zuo S."/>
            <person name="Madhav S."/>
            <person name="Lee Y.-H."/>
            <person name="Wang G.-L."/>
        </authorList>
    </citation>
    <scope>NUCLEOTIDE SEQUENCE</scope>
    <source>
        <strain evidence="5">AG1-IA B2</strain>
    </source>
</reference>
<evidence type="ECO:0000313" key="6">
    <source>
        <dbReference type="Proteomes" id="UP000614334"/>
    </source>
</evidence>
<evidence type="ECO:0000259" key="4">
    <source>
        <dbReference type="PROSITE" id="PS51718"/>
    </source>
</evidence>
<dbReference type="GO" id="GO:0005739">
    <property type="term" value="C:mitochondrion"/>
    <property type="evidence" value="ECO:0007669"/>
    <property type="project" value="TreeGrafter"/>
</dbReference>
<feature type="region of interest" description="Disordered" evidence="3">
    <location>
        <begin position="498"/>
        <end position="595"/>
    </location>
</feature>
<dbReference type="PRINTS" id="PR00195">
    <property type="entry name" value="DYNAMIN"/>
</dbReference>
<dbReference type="PROSITE" id="PS51718">
    <property type="entry name" value="G_DYNAMIN_2"/>
    <property type="match status" value="1"/>
</dbReference>
<gene>
    <name evidence="5" type="ORF">RHS01_03625</name>
</gene>
<dbReference type="InterPro" id="IPR030381">
    <property type="entry name" value="G_DYNAMIN_dom"/>
</dbReference>
<evidence type="ECO:0000256" key="3">
    <source>
        <dbReference type="SAM" id="MobiDB-lite"/>
    </source>
</evidence>
<dbReference type="SUPFAM" id="SSF52540">
    <property type="entry name" value="P-loop containing nucleoside triphosphate hydrolases"/>
    <property type="match status" value="1"/>
</dbReference>
<dbReference type="FunFam" id="3.40.50.300:FF:001027">
    <property type="entry name" value="dynamin-related protein 3A"/>
    <property type="match status" value="1"/>
</dbReference>
<dbReference type="GO" id="GO:0005777">
    <property type="term" value="C:peroxisome"/>
    <property type="evidence" value="ECO:0007669"/>
    <property type="project" value="TreeGrafter"/>
</dbReference>
<organism evidence="5 6">
    <name type="scientific">Rhizoctonia solani</name>
    <dbReference type="NCBI Taxonomy" id="456999"/>
    <lineage>
        <taxon>Eukaryota</taxon>
        <taxon>Fungi</taxon>
        <taxon>Dikarya</taxon>
        <taxon>Basidiomycota</taxon>
        <taxon>Agaricomycotina</taxon>
        <taxon>Agaricomycetes</taxon>
        <taxon>Cantharellales</taxon>
        <taxon>Ceratobasidiaceae</taxon>
        <taxon>Rhizoctonia</taxon>
    </lineage>
</organism>
<name>A0A8H7M3J8_9AGAM</name>
<dbReference type="Gene3D" id="1.20.120.1240">
    <property type="entry name" value="Dynamin, middle domain"/>
    <property type="match status" value="2"/>
</dbReference>
<dbReference type="GO" id="GO:0005874">
    <property type="term" value="C:microtubule"/>
    <property type="evidence" value="ECO:0007669"/>
    <property type="project" value="TreeGrafter"/>
</dbReference>
<dbReference type="GO" id="GO:0048312">
    <property type="term" value="P:intracellular distribution of mitochondria"/>
    <property type="evidence" value="ECO:0007669"/>
    <property type="project" value="TreeGrafter"/>
</dbReference>
<feature type="domain" description="Dynamin-type G" evidence="4">
    <location>
        <begin position="22"/>
        <end position="287"/>
    </location>
</feature>
<dbReference type="InterPro" id="IPR003130">
    <property type="entry name" value="GED"/>
</dbReference>
<evidence type="ECO:0000256" key="1">
    <source>
        <dbReference type="ARBA" id="ARBA00022741"/>
    </source>
</evidence>
<feature type="compositionally biased region" description="Pro residues" evidence="3">
    <location>
        <begin position="518"/>
        <end position="528"/>
    </location>
</feature>
<dbReference type="GO" id="GO:0008017">
    <property type="term" value="F:microtubule binding"/>
    <property type="evidence" value="ECO:0007669"/>
    <property type="project" value="TreeGrafter"/>
</dbReference>
<dbReference type="GO" id="GO:0016020">
    <property type="term" value="C:membrane"/>
    <property type="evidence" value="ECO:0007669"/>
    <property type="project" value="TreeGrafter"/>
</dbReference>
<dbReference type="GO" id="GO:0006897">
    <property type="term" value="P:endocytosis"/>
    <property type="evidence" value="ECO:0007669"/>
    <property type="project" value="TreeGrafter"/>
</dbReference>
<dbReference type="PANTHER" id="PTHR11566:SF235">
    <property type="entry name" value="DYNAMIN-RELATED PROTEIN DNM1"/>
    <property type="match status" value="1"/>
</dbReference>
<protein>
    <recommendedName>
        <fullName evidence="4">Dynamin-type G domain-containing protein</fullName>
    </recommendedName>
</protein>
<dbReference type="SMART" id="SM00053">
    <property type="entry name" value="DYNc"/>
    <property type="match status" value="1"/>
</dbReference>
<dbReference type="Pfam" id="PF02212">
    <property type="entry name" value="GED"/>
    <property type="match status" value="1"/>
</dbReference>
<dbReference type="SMART" id="SM00302">
    <property type="entry name" value="GED"/>
    <property type="match status" value="1"/>
</dbReference>
<dbReference type="GO" id="GO:0005525">
    <property type="term" value="F:GTP binding"/>
    <property type="evidence" value="ECO:0007669"/>
    <property type="project" value="InterPro"/>
</dbReference>
<dbReference type="InterPro" id="IPR001401">
    <property type="entry name" value="Dynamin_GTPase"/>
</dbReference>
<dbReference type="InterPro" id="IPR000375">
    <property type="entry name" value="Dynamin_stalk"/>
</dbReference>
<dbReference type="Pfam" id="PF00350">
    <property type="entry name" value="Dynamin_N"/>
    <property type="match status" value="1"/>
</dbReference>
<dbReference type="GO" id="GO:0016559">
    <property type="term" value="P:peroxisome fission"/>
    <property type="evidence" value="ECO:0007669"/>
    <property type="project" value="TreeGrafter"/>
</dbReference>
<dbReference type="Pfam" id="PF01031">
    <property type="entry name" value="Dynamin_M"/>
    <property type="match status" value="2"/>
</dbReference>
<accession>A0A8H7M3J8</accession>
<dbReference type="InterPro" id="IPR045063">
    <property type="entry name" value="Dynamin_N"/>
</dbReference>
<dbReference type="AlphaFoldDB" id="A0A8H7M3J8"/>
<comment type="caution">
    <text evidence="5">The sequence shown here is derived from an EMBL/GenBank/DDBJ whole genome shotgun (WGS) entry which is preliminary data.</text>
</comment>
<sequence length="739" mass="81267">MDGDLIQLVNKLQDTFANLGGELDMPQIAVVGSQSAGKSSVLETTRLSPRGQGIVTRRPLVLQLIHTPEPATEYAQFLHTDKRFTDFADIRREIEAETFRVAGQNKGVSKLPISLRIYSPHVLNLTLVDLPGLTKIPVGDQPSDIERQIRNLILDFITKPNCVILAVSPANVDLANSDSLKLARSVDPQGKRTIGVLTKLDLMDAGTHALDILTGRVYPLKLGFIGVVNRSQQDINTERSMEDARANEARFFKEHLVYRNIAHKQGTAFLAKTLNHVLINHIREKLPDMKARLNTLMGQTQQELNAFGDATLFGDKHQKGALILRLMTSFARDFVSSIEGTNLEISTKELSGGARIYYIFNDVFGHALNSLDATGNLTTQDIRTAIRNSHGPRPSMFVPSWQLVYEELVKICHNCTSKELVRFPKLHAELIETVSELLRERLGPTSDYTQSLIDIQAAYINTNHPNFMRGEGIAAGGLVVGDKKKSKKVEKIVKNPINTSDVTSDDVDEQGDLITPSGPTPPPNPIRPGRPSDAAKHSDPETTSNIGRRQREKPRRASSVAGSDIASGPKDTFLGYFFGGQPPQPGTMTPSGPGGSKIVGATTAALLGPRHERAIGRDTMSESGAPPSSFEMRRSLESQNAAFDMKSLGRHIEAVPAEGDFSSSQRDEWETSLIRSLIQSYFGIQVQNRLVSTLYNPEKFDSLLHEDENLVSERARVKALLDAYKDAFKTLSEVSLNAS</sequence>
<dbReference type="EMBL" id="JACYCF010000004">
    <property type="protein sequence ID" value="KAF8757786.1"/>
    <property type="molecule type" value="Genomic_DNA"/>
</dbReference>
<dbReference type="GO" id="GO:0000266">
    <property type="term" value="P:mitochondrial fission"/>
    <property type="evidence" value="ECO:0007669"/>
    <property type="project" value="TreeGrafter"/>
</dbReference>
<evidence type="ECO:0000256" key="2">
    <source>
        <dbReference type="ARBA" id="ARBA00023134"/>
    </source>
</evidence>
<dbReference type="Gene3D" id="3.40.50.300">
    <property type="entry name" value="P-loop containing nucleotide triphosphate hydrolases"/>
    <property type="match status" value="1"/>
</dbReference>
<dbReference type="CDD" id="cd08771">
    <property type="entry name" value="DLP_1"/>
    <property type="match status" value="1"/>
</dbReference>
<evidence type="ECO:0000313" key="5">
    <source>
        <dbReference type="EMBL" id="KAF8757786.1"/>
    </source>
</evidence>
<keyword evidence="1" id="KW-0547">Nucleotide-binding</keyword>
<dbReference type="Proteomes" id="UP000614334">
    <property type="component" value="Unassembled WGS sequence"/>
</dbReference>
<dbReference type="InterPro" id="IPR027417">
    <property type="entry name" value="P-loop_NTPase"/>
</dbReference>
<dbReference type="GO" id="GO:0003924">
    <property type="term" value="F:GTPase activity"/>
    <property type="evidence" value="ECO:0007669"/>
    <property type="project" value="InterPro"/>
</dbReference>
<dbReference type="InterPro" id="IPR022812">
    <property type="entry name" value="Dynamin"/>
</dbReference>
<keyword evidence="2" id="KW-0342">GTP-binding</keyword>